<dbReference type="Proteomes" id="UP001175211">
    <property type="component" value="Unassembled WGS sequence"/>
</dbReference>
<comment type="caution">
    <text evidence="1">The sequence shown here is derived from an EMBL/GenBank/DDBJ whole genome shotgun (WGS) entry which is preliminary data.</text>
</comment>
<sequence>MPKTGYTDVDDPWPIRPSVAAAGKEACVQWHKLYQATAKKDKYEKRSVELEVLVVATAGIKAEESRMQCCKLHQTSNGKRSAELDVFQDLLDKSVAEIDKI</sequence>
<name>A0AA39ML05_ARMTA</name>
<organism evidence="1 2">
    <name type="scientific">Armillaria tabescens</name>
    <name type="common">Ringless honey mushroom</name>
    <name type="synonym">Agaricus tabescens</name>
    <dbReference type="NCBI Taxonomy" id="1929756"/>
    <lineage>
        <taxon>Eukaryota</taxon>
        <taxon>Fungi</taxon>
        <taxon>Dikarya</taxon>
        <taxon>Basidiomycota</taxon>
        <taxon>Agaricomycotina</taxon>
        <taxon>Agaricomycetes</taxon>
        <taxon>Agaricomycetidae</taxon>
        <taxon>Agaricales</taxon>
        <taxon>Marasmiineae</taxon>
        <taxon>Physalacriaceae</taxon>
        <taxon>Desarmillaria</taxon>
    </lineage>
</organism>
<keyword evidence="2" id="KW-1185">Reference proteome</keyword>
<dbReference type="GeneID" id="85362156"/>
<reference evidence="1" key="1">
    <citation type="submission" date="2023-06" db="EMBL/GenBank/DDBJ databases">
        <authorList>
            <consortium name="Lawrence Berkeley National Laboratory"/>
            <person name="Ahrendt S."/>
            <person name="Sahu N."/>
            <person name="Indic B."/>
            <person name="Wong-Bajracharya J."/>
            <person name="Merenyi Z."/>
            <person name="Ke H.-M."/>
            <person name="Monk M."/>
            <person name="Kocsube S."/>
            <person name="Drula E."/>
            <person name="Lipzen A."/>
            <person name="Balint B."/>
            <person name="Henrissat B."/>
            <person name="Andreopoulos B."/>
            <person name="Martin F.M."/>
            <person name="Harder C.B."/>
            <person name="Rigling D."/>
            <person name="Ford K.L."/>
            <person name="Foster G.D."/>
            <person name="Pangilinan J."/>
            <person name="Papanicolaou A."/>
            <person name="Barry K."/>
            <person name="LaButti K."/>
            <person name="Viragh M."/>
            <person name="Koriabine M."/>
            <person name="Yan M."/>
            <person name="Riley R."/>
            <person name="Champramary S."/>
            <person name="Plett K.L."/>
            <person name="Tsai I.J."/>
            <person name="Slot J."/>
            <person name="Sipos G."/>
            <person name="Plett J."/>
            <person name="Nagy L.G."/>
            <person name="Grigoriev I.V."/>
        </authorList>
    </citation>
    <scope>NUCLEOTIDE SEQUENCE</scope>
    <source>
        <strain evidence="1">CCBAS 213</strain>
    </source>
</reference>
<dbReference type="EMBL" id="JAUEPS010000113">
    <property type="protein sequence ID" value="KAK0437300.1"/>
    <property type="molecule type" value="Genomic_DNA"/>
</dbReference>
<dbReference type="AlphaFoldDB" id="A0AA39ML05"/>
<proteinExistence type="predicted"/>
<protein>
    <submittedName>
        <fullName evidence="1">Uncharacterized protein</fullName>
    </submittedName>
</protein>
<evidence type="ECO:0000313" key="1">
    <source>
        <dbReference type="EMBL" id="KAK0437300.1"/>
    </source>
</evidence>
<gene>
    <name evidence="1" type="ORF">EV420DRAFT_1652086</name>
</gene>
<dbReference type="RefSeq" id="XP_060322572.1">
    <property type="nucleotide sequence ID" value="XM_060478608.1"/>
</dbReference>
<evidence type="ECO:0000313" key="2">
    <source>
        <dbReference type="Proteomes" id="UP001175211"/>
    </source>
</evidence>
<accession>A0AA39ML05</accession>